<dbReference type="Proteomes" id="UP000237105">
    <property type="component" value="Unassembled WGS sequence"/>
</dbReference>
<keyword evidence="1" id="KW-0812">Transmembrane</keyword>
<keyword evidence="3" id="KW-1185">Reference proteome</keyword>
<sequence length="70" mass="7772">MGDIAAEEVMEGRRVGSVAATLIFIIVIAFQFLSRWLQHLKKAAKLRRMAATKEKELLKFAAMVAIGLRG</sequence>
<dbReference type="AlphaFoldDB" id="A0A2P5B0C1"/>
<dbReference type="EMBL" id="JXTB01000396">
    <property type="protein sequence ID" value="PON42248.1"/>
    <property type="molecule type" value="Genomic_DNA"/>
</dbReference>
<keyword evidence="1" id="KW-1133">Transmembrane helix</keyword>
<organism evidence="2 3">
    <name type="scientific">Parasponia andersonii</name>
    <name type="common">Sponia andersonii</name>
    <dbReference type="NCBI Taxonomy" id="3476"/>
    <lineage>
        <taxon>Eukaryota</taxon>
        <taxon>Viridiplantae</taxon>
        <taxon>Streptophyta</taxon>
        <taxon>Embryophyta</taxon>
        <taxon>Tracheophyta</taxon>
        <taxon>Spermatophyta</taxon>
        <taxon>Magnoliopsida</taxon>
        <taxon>eudicotyledons</taxon>
        <taxon>Gunneridae</taxon>
        <taxon>Pentapetalae</taxon>
        <taxon>rosids</taxon>
        <taxon>fabids</taxon>
        <taxon>Rosales</taxon>
        <taxon>Cannabaceae</taxon>
        <taxon>Parasponia</taxon>
    </lineage>
</organism>
<gene>
    <name evidence="2" type="ORF">PanWU01x14_283640</name>
</gene>
<evidence type="ECO:0000313" key="2">
    <source>
        <dbReference type="EMBL" id="PON42248.1"/>
    </source>
</evidence>
<keyword evidence="1" id="KW-0472">Membrane</keyword>
<comment type="caution">
    <text evidence="2">The sequence shown here is derived from an EMBL/GenBank/DDBJ whole genome shotgun (WGS) entry which is preliminary data.</text>
</comment>
<dbReference type="OrthoDB" id="1192744at2759"/>
<evidence type="ECO:0000256" key="1">
    <source>
        <dbReference type="SAM" id="Phobius"/>
    </source>
</evidence>
<accession>A0A2P5B0C1</accession>
<evidence type="ECO:0000313" key="3">
    <source>
        <dbReference type="Proteomes" id="UP000237105"/>
    </source>
</evidence>
<proteinExistence type="predicted"/>
<protein>
    <submittedName>
        <fullName evidence="2">Uncharacterized protein</fullName>
    </submittedName>
</protein>
<name>A0A2P5B0C1_PARAD</name>
<feature type="transmembrane region" description="Helical" evidence="1">
    <location>
        <begin position="18"/>
        <end position="37"/>
    </location>
</feature>
<reference evidence="3" key="1">
    <citation type="submission" date="2016-06" db="EMBL/GenBank/DDBJ databases">
        <title>Parallel loss of symbiosis genes in relatives of nitrogen-fixing non-legume Parasponia.</title>
        <authorList>
            <person name="Van Velzen R."/>
            <person name="Holmer R."/>
            <person name="Bu F."/>
            <person name="Rutten L."/>
            <person name="Van Zeijl A."/>
            <person name="Liu W."/>
            <person name="Santuari L."/>
            <person name="Cao Q."/>
            <person name="Sharma T."/>
            <person name="Shen D."/>
            <person name="Roswanjaya Y."/>
            <person name="Wardhani T."/>
            <person name="Kalhor M.S."/>
            <person name="Jansen J."/>
            <person name="Van den Hoogen J."/>
            <person name="Gungor B."/>
            <person name="Hartog M."/>
            <person name="Hontelez J."/>
            <person name="Verver J."/>
            <person name="Yang W.-C."/>
            <person name="Schijlen E."/>
            <person name="Repin R."/>
            <person name="Schilthuizen M."/>
            <person name="Schranz E."/>
            <person name="Heidstra R."/>
            <person name="Miyata K."/>
            <person name="Fedorova E."/>
            <person name="Kohlen W."/>
            <person name="Bisseling T."/>
            <person name="Smit S."/>
            <person name="Geurts R."/>
        </authorList>
    </citation>
    <scope>NUCLEOTIDE SEQUENCE [LARGE SCALE GENOMIC DNA]</scope>
    <source>
        <strain evidence="3">cv. WU1-14</strain>
    </source>
</reference>